<evidence type="ECO:0000313" key="10">
    <source>
        <dbReference type="EMBL" id="VFR36171.1"/>
    </source>
</evidence>
<evidence type="ECO:0000256" key="3">
    <source>
        <dbReference type="ARBA" id="ARBA00022448"/>
    </source>
</evidence>
<dbReference type="InterPro" id="IPR001036">
    <property type="entry name" value="Acrflvin-R"/>
</dbReference>
<feature type="transmembrane region" description="Helical" evidence="9">
    <location>
        <begin position="366"/>
        <end position="386"/>
    </location>
</feature>
<evidence type="ECO:0000256" key="1">
    <source>
        <dbReference type="ARBA" id="ARBA00004429"/>
    </source>
</evidence>
<keyword evidence="7 9" id="KW-1133">Transmembrane helix</keyword>
<dbReference type="GO" id="GO:0009636">
    <property type="term" value="P:response to toxic substance"/>
    <property type="evidence" value="ECO:0007669"/>
    <property type="project" value="UniProtKB-ARBA"/>
</dbReference>
<dbReference type="Gene3D" id="1.20.1640.10">
    <property type="entry name" value="Multidrug efflux transporter AcrB transmembrane domain"/>
    <property type="match status" value="2"/>
</dbReference>
<keyword evidence="5" id="KW-0997">Cell inner membrane</keyword>
<dbReference type="GO" id="GO:0015562">
    <property type="term" value="F:efflux transmembrane transporter activity"/>
    <property type="evidence" value="ECO:0007669"/>
    <property type="project" value="InterPro"/>
</dbReference>
<feature type="transmembrane region" description="Helical" evidence="9">
    <location>
        <begin position="869"/>
        <end position="887"/>
    </location>
</feature>
<evidence type="ECO:0000256" key="4">
    <source>
        <dbReference type="ARBA" id="ARBA00022475"/>
    </source>
</evidence>
<feature type="transmembrane region" description="Helical" evidence="9">
    <location>
        <begin position="920"/>
        <end position="941"/>
    </location>
</feature>
<dbReference type="EMBL" id="CAADIE010000004">
    <property type="protein sequence ID" value="VFR36171.1"/>
    <property type="molecule type" value="Genomic_DNA"/>
</dbReference>
<dbReference type="FunFam" id="1.20.1640.10:FF:000001">
    <property type="entry name" value="Efflux pump membrane transporter"/>
    <property type="match status" value="1"/>
</dbReference>
<dbReference type="AlphaFoldDB" id="A0A484QHM1"/>
<feature type="transmembrane region" description="Helical" evidence="9">
    <location>
        <begin position="541"/>
        <end position="558"/>
    </location>
</feature>
<dbReference type="FunFam" id="3.30.70.1430:FF:000001">
    <property type="entry name" value="Efflux pump membrane transporter"/>
    <property type="match status" value="1"/>
</dbReference>
<proteinExistence type="inferred from homology"/>
<comment type="subcellular location">
    <subcellularLocation>
        <location evidence="1">Cell inner membrane</location>
        <topology evidence="1">Multi-pass membrane protein</topology>
    </subcellularLocation>
</comment>
<evidence type="ECO:0000256" key="8">
    <source>
        <dbReference type="ARBA" id="ARBA00023136"/>
    </source>
</evidence>
<organism evidence="11">
    <name type="scientific">plant metagenome</name>
    <dbReference type="NCBI Taxonomy" id="1297885"/>
    <lineage>
        <taxon>unclassified sequences</taxon>
        <taxon>metagenomes</taxon>
        <taxon>organismal metagenomes</taxon>
    </lineage>
</organism>
<dbReference type="SUPFAM" id="SSF82693">
    <property type="entry name" value="Multidrug efflux transporter AcrB pore domain, PN1, PN2, PC1 and PC2 subdomains"/>
    <property type="match status" value="4"/>
</dbReference>
<sequence length="1046" mass="112480">MARFFIDRPIFAWVIAIVIMLAGALAIRSLPINQYPDIAPPAIQISGMYPGASAQTVQDTVVQVVEQQLNGLDNLRYISSASNADGSFTITATFNQGADPDIAQVQTQNKLSLATPSLPSEVQQQGIRVVKYQINFMLVAGLISTDSSMSGFDLGDYIVSSLQDPLSRTPGVGDFMVLGAQNAMRIWLDPARLNSYSLTPLDVSNAIQAQNVQVSSGQIGGLPTRAGVQLNATVVGKTRFQTSEQFENILLKVNTDGSQVRLRDVATVGLGAESFSISSQYNNQPSAGIALRLATGANALDAIAEVRKTLAELEPTMPKGVKVVYPYDTGPVVSESIEGVVHTLFEAIALVFLVMFLFLQNWRATLIPTLAVPVVLLGTFGVMASFGFTINILTMFGLVLAIGLLVDDAIVVVENVERLMVEEGLSPKEASIKSMGQITGALVGIGLVLSAVFVPMAFFGGSTGVIYRQFSITIVSAMALSVLVAIVFTPALCATLLKSVNHEHHEKKKGFFGWFNRWFERSTLRYQGGVTRLLGARKRGMAAFLMIVALLALLYPQIPTSFLPDEDQGNMFVQVQMPPNTSAERTKEVMKQVTDYLIKEEGDTVASVMSVTGFNFAGRSQGSGMAFVSLKPWNERKSSVFELSQRSMGRFSQIKDGFVLAIVPPSVVELGNATGFNLHLEDQGGLGHDKLMQARNQFLDMATQNPGLAMVRPNGMNDEPQYQVLIDDEKVQALGLSLVDVNNTLSAAWGSSYVNDFVDKGRVKKVFIQGVDESRIAQEDFDKWHVRNNAGQMVSFAAFATGKWIYGSPKLERYNGVPAVELLGVPAPGMSSGEAMAEVEKIAAQLPAGVRLSWTGLSYEERMAGDQTLGLYTLSLLIVFLCLAALYESWSIPFSVMLVVPLGVIGTVVATLMRGLGNDVFFQVGLLTTIGLSAKNAILIVEFARELVEKQGKPLVEAAIEAARLRLRPIIMTSLAFTVGVIPLAFASGASSASKHAIGTGVIGGMVTATVLAIFLVPLFFVVVASLFKKKRAAPAAAALPPEEPS</sequence>
<dbReference type="NCBIfam" id="TIGR00915">
    <property type="entry name" value="2A0602"/>
    <property type="match status" value="1"/>
</dbReference>
<dbReference type="Pfam" id="PF00873">
    <property type="entry name" value="ACR_tran"/>
    <property type="match status" value="1"/>
</dbReference>
<evidence type="ECO:0000256" key="6">
    <source>
        <dbReference type="ARBA" id="ARBA00022692"/>
    </source>
</evidence>
<gene>
    <name evidence="10" type="ORF">BER1_3947</name>
    <name evidence="11" type="ORF">BER2_3919</name>
</gene>
<keyword evidence="6 9" id="KW-0812">Transmembrane</keyword>
<reference evidence="11" key="1">
    <citation type="submission" date="2019-03" db="EMBL/GenBank/DDBJ databases">
        <authorList>
            <person name="Danneels B."/>
        </authorList>
    </citation>
    <scope>NUCLEOTIDE SEQUENCE</scope>
</reference>
<accession>A0A484QHM1</accession>
<feature type="transmembrane region" description="Helical" evidence="9">
    <location>
        <begin position="470"/>
        <end position="497"/>
    </location>
</feature>
<feature type="transmembrane region" description="Helical" evidence="9">
    <location>
        <begin position="894"/>
        <end position="914"/>
    </location>
</feature>
<feature type="transmembrane region" description="Helical" evidence="9">
    <location>
        <begin position="434"/>
        <end position="458"/>
    </location>
</feature>
<evidence type="ECO:0000256" key="2">
    <source>
        <dbReference type="ARBA" id="ARBA00010942"/>
    </source>
</evidence>
<dbReference type="SUPFAM" id="SSF82714">
    <property type="entry name" value="Multidrug efflux transporter AcrB TolC docking domain, DN and DC subdomains"/>
    <property type="match status" value="2"/>
</dbReference>
<dbReference type="Gene3D" id="3.30.70.1430">
    <property type="entry name" value="Multidrug efflux transporter AcrB pore domain"/>
    <property type="match status" value="2"/>
</dbReference>
<dbReference type="PANTHER" id="PTHR32063:SF13">
    <property type="entry name" value="MULTIDRUG EFFLUX PUMP SUBUNIT ACRB-RELATED"/>
    <property type="match status" value="1"/>
</dbReference>
<dbReference type="InterPro" id="IPR027463">
    <property type="entry name" value="AcrB_DN_DC_subdom"/>
</dbReference>
<name>A0A484QHM1_9ZZZZ</name>
<keyword evidence="4" id="KW-1003">Cell membrane</keyword>
<dbReference type="Gene3D" id="3.30.70.1440">
    <property type="entry name" value="Multidrug efflux transporter AcrB pore domain"/>
    <property type="match status" value="1"/>
</dbReference>
<dbReference type="InterPro" id="IPR004764">
    <property type="entry name" value="MdtF-like"/>
</dbReference>
<dbReference type="SUPFAM" id="SSF82866">
    <property type="entry name" value="Multidrug efflux transporter AcrB transmembrane domain"/>
    <property type="match status" value="2"/>
</dbReference>
<dbReference type="EMBL" id="CAADIH010000005">
    <property type="protein sequence ID" value="VFR36661.1"/>
    <property type="molecule type" value="Genomic_DNA"/>
</dbReference>
<evidence type="ECO:0000313" key="11">
    <source>
        <dbReference type="EMBL" id="VFR36661.1"/>
    </source>
</evidence>
<protein>
    <submittedName>
        <fullName evidence="11">RND efflux system, inner membrane transporter CmeB</fullName>
    </submittedName>
</protein>
<dbReference type="GO" id="GO:0042910">
    <property type="term" value="F:xenobiotic transmembrane transporter activity"/>
    <property type="evidence" value="ECO:0007669"/>
    <property type="project" value="TreeGrafter"/>
</dbReference>
<evidence type="ECO:0000256" key="9">
    <source>
        <dbReference type="SAM" id="Phobius"/>
    </source>
</evidence>
<feature type="transmembrane region" description="Helical" evidence="9">
    <location>
        <begin position="1002"/>
        <end position="1028"/>
    </location>
</feature>
<dbReference type="NCBIfam" id="NF000282">
    <property type="entry name" value="RND_permease_1"/>
    <property type="match status" value="1"/>
</dbReference>
<keyword evidence="3" id="KW-0813">Transport</keyword>
<dbReference type="Gene3D" id="3.30.2090.10">
    <property type="entry name" value="Multidrug efflux transporter AcrB TolC docking domain, DN and DC subdomains"/>
    <property type="match status" value="2"/>
</dbReference>
<dbReference type="FunFam" id="3.30.2090.10:FF:000001">
    <property type="entry name" value="Efflux pump membrane transporter"/>
    <property type="match status" value="1"/>
</dbReference>
<feature type="transmembrane region" description="Helical" evidence="9">
    <location>
        <begin position="392"/>
        <end position="413"/>
    </location>
</feature>
<dbReference type="GO" id="GO:0005886">
    <property type="term" value="C:plasma membrane"/>
    <property type="evidence" value="ECO:0007669"/>
    <property type="project" value="UniProtKB-SubCell"/>
</dbReference>
<keyword evidence="8 9" id="KW-0472">Membrane</keyword>
<feature type="transmembrane region" description="Helical" evidence="9">
    <location>
        <begin position="970"/>
        <end position="990"/>
    </location>
</feature>
<dbReference type="PRINTS" id="PR00702">
    <property type="entry name" value="ACRIFLAVINRP"/>
</dbReference>
<dbReference type="PANTHER" id="PTHR32063">
    <property type="match status" value="1"/>
</dbReference>
<evidence type="ECO:0000256" key="5">
    <source>
        <dbReference type="ARBA" id="ARBA00022519"/>
    </source>
</evidence>
<comment type="similarity">
    <text evidence="2">Belongs to the resistance-nodulation-cell division (RND) (TC 2.A.6) family.</text>
</comment>
<evidence type="ECO:0000256" key="7">
    <source>
        <dbReference type="ARBA" id="ARBA00022989"/>
    </source>
</evidence>
<feature type="transmembrane region" description="Helical" evidence="9">
    <location>
        <begin position="339"/>
        <end position="359"/>
    </location>
</feature>
<dbReference type="Gene3D" id="3.30.70.1320">
    <property type="entry name" value="Multidrug efflux transporter AcrB pore domain like"/>
    <property type="match status" value="1"/>
</dbReference>